<evidence type="ECO:0000256" key="2">
    <source>
        <dbReference type="ARBA" id="ARBA00009023"/>
    </source>
</evidence>
<dbReference type="Gene3D" id="3.40.190.170">
    <property type="entry name" value="Bacterial extracellular solute-binding protein, family 7"/>
    <property type="match status" value="1"/>
</dbReference>
<dbReference type="Proteomes" id="UP001386437">
    <property type="component" value="Unassembled WGS sequence"/>
</dbReference>
<dbReference type="Pfam" id="PF03480">
    <property type="entry name" value="DctP"/>
    <property type="match status" value="1"/>
</dbReference>
<dbReference type="PANTHER" id="PTHR33376">
    <property type="match status" value="1"/>
</dbReference>
<name>A0ABU8IQH8_9BURK</name>
<dbReference type="PROSITE" id="PS51318">
    <property type="entry name" value="TAT"/>
    <property type="match status" value="1"/>
</dbReference>
<dbReference type="InterPro" id="IPR004682">
    <property type="entry name" value="TRAP_DctP"/>
</dbReference>
<dbReference type="NCBIfam" id="TIGR00787">
    <property type="entry name" value="dctP"/>
    <property type="match status" value="1"/>
</dbReference>
<gene>
    <name evidence="6" type="ORF">H3V53_11785</name>
</gene>
<comment type="caution">
    <text evidence="6">The sequence shown here is derived from an EMBL/GenBank/DDBJ whole genome shotgun (WGS) entry which is preliminary data.</text>
</comment>
<keyword evidence="7" id="KW-1185">Reference proteome</keyword>
<evidence type="ECO:0000256" key="1">
    <source>
        <dbReference type="ARBA" id="ARBA00004196"/>
    </source>
</evidence>
<keyword evidence="3" id="KW-0813">Transport</keyword>
<dbReference type="CDD" id="cd13603">
    <property type="entry name" value="PBP2_TRAP_Siap_TeaA_like"/>
    <property type="match status" value="1"/>
</dbReference>
<dbReference type="InterPro" id="IPR006311">
    <property type="entry name" value="TAT_signal"/>
</dbReference>
<dbReference type="InterPro" id="IPR038404">
    <property type="entry name" value="TRAP_DctP_sf"/>
</dbReference>
<dbReference type="PANTHER" id="PTHR33376:SF4">
    <property type="entry name" value="SIALIC ACID-BINDING PERIPLASMIC PROTEIN SIAP"/>
    <property type="match status" value="1"/>
</dbReference>
<evidence type="ECO:0000256" key="3">
    <source>
        <dbReference type="ARBA" id="ARBA00022448"/>
    </source>
</evidence>
<dbReference type="PIRSF" id="PIRSF006470">
    <property type="entry name" value="DctB"/>
    <property type="match status" value="1"/>
</dbReference>
<evidence type="ECO:0000256" key="5">
    <source>
        <dbReference type="SAM" id="SignalP"/>
    </source>
</evidence>
<comment type="subcellular location">
    <subcellularLocation>
        <location evidence="1">Cell envelope</location>
    </subcellularLocation>
</comment>
<proteinExistence type="inferred from homology"/>
<comment type="similarity">
    <text evidence="2">Belongs to the bacterial solute-binding protein 7 family.</text>
</comment>
<keyword evidence="4 5" id="KW-0732">Signal</keyword>
<evidence type="ECO:0000313" key="6">
    <source>
        <dbReference type="EMBL" id="MEI5997858.1"/>
    </source>
</evidence>
<accession>A0ABU8IQH8</accession>
<dbReference type="EMBL" id="JACFYJ010000015">
    <property type="protein sequence ID" value="MEI5997858.1"/>
    <property type="molecule type" value="Genomic_DNA"/>
</dbReference>
<evidence type="ECO:0000256" key="4">
    <source>
        <dbReference type="ARBA" id="ARBA00022729"/>
    </source>
</evidence>
<organism evidence="6 7">
    <name type="scientific">Paraburkholderia bengalensis</name>
    <dbReference type="NCBI Taxonomy" id="2747562"/>
    <lineage>
        <taxon>Bacteria</taxon>
        <taxon>Pseudomonadati</taxon>
        <taxon>Pseudomonadota</taxon>
        <taxon>Betaproteobacteria</taxon>
        <taxon>Burkholderiales</taxon>
        <taxon>Burkholderiaceae</taxon>
        <taxon>Paraburkholderia</taxon>
    </lineage>
</organism>
<dbReference type="NCBIfam" id="NF037995">
    <property type="entry name" value="TRAP_S1"/>
    <property type="match status" value="1"/>
</dbReference>
<evidence type="ECO:0000313" key="7">
    <source>
        <dbReference type="Proteomes" id="UP001386437"/>
    </source>
</evidence>
<reference evidence="6 7" key="1">
    <citation type="journal article" date="2022" name="Arch. Microbiol.">
        <title>Paraburkholderia bengalensis sp. nov. isolated from roots of Oryza sativa, IR64.</title>
        <authorList>
            <person name="Nag P."/>
            <person name="Mondal N."/>
            <person name="Sarkar J."/>
            <person name="Das S."/>
        </authorList>
    </citation>
    <scope>NUCLEOTIDE SEQUENCE [LARGE SCALE GENOMIC DNA]</scope>
    <source>
        <strain evidence="6 7">IR64_4_BI</strain>
    </source>
</reference>
<feature type="signal peptide" evidence="5">
    <location>
        <begin position="1"/>
        <end position="29"/>
    </location>
</feature>
<dbReference type="InterPro" id="IPR018389">
    <property type="entry name" value="DctP_fam"/>
</dbReference>
<feature type="chain" id="PRO_5047299614" evidence="5">
    <location>
        <begin position="30"/>
        <end position="338"/>
    </location>
</feature>
<protein>
    <submittedName>
        <fullName evidence="6">TRAP transporter substrate-binding protein</fullName>
    </submittedName>
</protein>
<sequence length="338" mass="36241">MSQNRRTLINAAMAAPLVAAIGAPTRLLAASTYTLKLATDAPAGHPVNNAMNAAAQGIKSASNGQVILQVFSNNQLGSSTDLIGQVRAGAIQLLSTPTSVLSALVPAAGICGVGFAFHDYDSVWNAMDGDLGAYIRAQIAKSDLYAIDRIQDNGFRQITTSTKPIKALSDLQGLKIRVPVSPLWTSLFAALQAAPTSINFSELYSALQARVVDGQENALPIINSGRLYEVQKFVSVTNHMWDGYWVVANTTALNTLPANLRAIVEQHLRAAIMNQRAEIATLNRSLQAKLQSDGMAFNAVDTSTFRAALSKAGFYANWKSRFGDEAWALLERYSGKLV</sequence>